<evidence type="ECO:0000256" key="8">
    <source>
        <dbReference type="SAM" id="Coils"/>
    </source>
</evidence>
<dbReference type="GO" id="GO:0016020">
    <property type="term" value="C:membrane"/>
    <property type="evidence" value="ECO:0007669"/>
    <property type="project" value="UniProtKB-SubCell"/>
</dbReference>
<dbReference type="Gene3D" id="1.20.5.3310">
    <property type="match status" value="1"/>
</dbReference>
<gene>
    <name evidence="11" type="ordered locus">Caur_3418</name>
</gene>
<reference evidence="12" key="1">
    <citation type="journal article" date="2011" name="BMC Genomics">
        <title>Complete genome sequence of the filamentous anoxygenic phototrophic bacterium Chloroflexus aurantiacus.</title>
        <authorList>
            <person name="Tang K.H."/>
            <person name="Barry K."/>
            <person name="Chertkov O."/>
            <person name="Dalin E."/>
            <person name="Han C.S."/>
            <person name="Hauser L.J."/>
            <person name="Honchak B.M."/>
            <person name="Karbach L.E."/>
            <person name="Land M.L."/>
            <person name="Lapidus A."/>
            <person name="Larimer F.W."/>
            <person name="Mikhailova N."/>
            <person name="Pitluck S."/>
            <person name="Pierson B.K."/>
            <person name="Blankenship R.E."/>
        </authorList>
    </citation>
    <scope>NUCLEOTIDE SEQUENCE [LARGE SCALE GENOMIC DNA]</scope>
    <source>
        <strain evidence="12">ATCC 29366 / DSM 635 / J-10-fl</strain>
    </source>
</reference>
<proteinExistence type="predicted"/>
<dbReference type="PANTHER" id="PTHR33162">
    <property type="entry name" value="SEC-INDEPENDENT PROTEIN TRANSLOCASE PROTEIN TATA, CHLOROPLASTIC"/>
    <property type="match status" value="1"/>
</dbReference>
<feature type="region of interest" description="Disordered" evidence="9">
    <location>
        <begin position="181"/>
        <end position="206"/>
    </location>
</feature>
<dbReference type="GO" id="GO:0065002">
    <property type="term" value="P:intracellular protein transmembrane transport"/>
    <property type="evidence" value="ECO:0000318"/>
    <property type="project" value="GO_Central"/>
</dbReference>
<feature type="coiled-coil region" evidence="8">
    <location>
        <begin position="51"/>
        <end position="105"/>
    </location>
</feature>
<evidence type="ECO:0000313" key="11">
    <source>
        <dbReference type="EMBL" id="ABY36603.1"/>
    </source>
</evidence>
<evidence type="ECO:0000313" key="12">
    <source>
        <dbReference type="Proteomes" id="UP000002008"/>
    </source>
</evidence>
<dbReference type="Proteomes" id="UP000002008">
    <property type="component" value="Chromosome"/>
</dbReference>
<keyword evidence="4" id="KW-0653">Protein transport</keyword>
<evidence type="ECO:0000256" key="9">
    <source>
        <dbReference type="SAM" id="MobiDB-lite"/>
    </source>
</evidence>
<sequence length="281" mass="30236">MEIFNVHLFEFILIAGLALVLFGPERLPELGRFAGKQVAKFLAWQQQSPELQMINEMRSEFEREIAQLRDELVRTRNQLDVRNDMQALADEVKAAGQQVQSALDEVKTVGQQAQSVLDDVKTVGQQAQSVLDDAATTARPVIRPPAQPIVPAATPMAASPSASAVVQTITEEDRALLAEPAPAPAEAGTTSATPSPAPQEQPVLSTTADHAPAQEVPFLDPNGTAPVSVSADELHNLLNRLNSLAAELQAIVFQLQARGLLDEHWQPQIPASPATEETVTS</sequence>
<keyword evidence="2" id="KW-0813">Transport</keyword>
<keyword evidence="3 10" id="KW-0812">Transmembrane</keyword>
<dbReference type="GO" id="GO:0043953">
    <property type="term" value="P:protein transport by the Tat complex"/>
    <property type="evidence" value="ECO:0000318"/>
    <property type="project" value="GO_Central"/>
</dbReference>
<feature type="transmembrane region" description="Helical" evidence="10">
    <location>
        <begin position="6"/>
        <end position="23"/>
    </location>
</feature>
<evidence type="ECO:0000256" key="2">
    <source>
        <dbReference type="ARBA" id="ARBA00022448"/>
    </source>
</evidence>
<dbReference type="STRING" id="324602.Caur_3418"/>
<dbReference type="HOGENOM" id="CLU_1159481_0_0_0"/>
<evidence type="ECO:0000256" key="3">
    <source>
        <dbReference type="ARBA" id="ARBA00022692"/>
    </source>
</evidence>
<name>A9WKH5_CHLAA</name>
<dbReference type="PATRIC" id="fig|324602.8.peg.3849"/>
<dbReference type="KEGG" id="cau:Caur_3418"/>
<evidence type="ECO:0000256" key="7">
    <source>
        <dbReference type="ARBA" id="ARBA00023136"/>
    </source>
</evidence>
<evidence type="ECO:0000256" key="4">
    <source>
        <dbReference type="ARBA" id="ARBA00022927"/>
    </source>
</evidence>
<dbReference type="InterPro" id="IPR003369">
    <property type="entry name" value="TatA/B/E"/>
</dbReference>
<dbReference type="InParanoid" id="A9WKH5"/>
<keyword evidence="8" id="KW-0175">Coiled coil</keyword>
<dbReference type="EnsemblBacteria" id="ABY36603">
    <property type="protein sequence ID" value="ABY36603"/>
    <property type="gene ID" value="Caur_3418"/>
</dbReference>
<feature type="compositionally biased region" description="Low complexity" evidence="9">
    <location>
        <begin position="181"/>
        <end position="194"/>
    </location>
</feature>
<keyword evidence="6" id="KW-0811">Translocation</keyword>
<evidence type="ECO:0000256" key="5">
    <source>
        <dbReference type="ARBA" id="ARBA00022989"/>
    </source>
</evidence>
<keyword evidence="5 10" id="KW-1133">Transmembrane helix</keyword>
<keyword evidence="12" id="KW-1185">Reference proteome</keyword>
<keyword evidence="7 10" id="KW-0472">Membrane</keyword>
<protein>
    <submittedName>
        <fullName evidence="11">Sec-independent translocation protein mttA/Hcf106</fullName>
    </submittedName>
</protein>
<dbReference type="Pfam" id="PF02416">
    <property type="entry name" value="TatA_B_E"/>
    <property type="match status" value="1"/>
</dbReference>
<dbReference type="AlphaFoldDB" id="A9WKH5"/>
<feature type="coiled-coil region" evidence="8">
    <location>
        <begin position="231"/>
        <end position="258"/>
    </location>
</feature>
<comment type="subcellular location">
    <subcellularLocation>
        <location evidence="1">Membrane</location>
        <topology evidence="1">Single-pass membrane protein</topology>
    </subcellularLocation>
</comment>
<evidence type="ECO:0000256" key="10">
    <source>
        <dbReference type="SAM" id="Phobius"/>
    </source>
</evidence>
<dbReference type="eggNOG" id="COG1826">
    <property type="taxonomic scope" value="Bacteria"/>
</dbReference>
<dbReference type="GO" id="GO:0009977">
    <property type="term" value="F:proton motive force dependent protein transmembrane transporter activity"/>
    <property type="evidence" value="ECO:0000318"/>
    <property type="project" value="GO_Central"/>
</dbReference>
<dbReference type="RefSeq" id="WP_012259256.1">
    <property type="nucleotide sequence ID" value="NC_010175.1"/>
</dbReference>
<dbReference type="PANTHER" id="PTHR33162:SF1">
    <property type="entry name" value="SEC-INDEPENDENT PROTEIN TRANSLOCASE PROTEIN TATA, CHLOROPLASTIC"/>
    <property type="match status" value="1"/>
</dbReference>
<evidence type="ECO:0000256" key="1">
    <source>
        <dbReference type="ARBA" id="ARBA00004167"/>
    </source>
</evidence>
<dbReference type="EMBL" id="CP000909">
    <property type="protein sequence ID" value="ABY36603.1"/>
    <property type="molecule type" value="Genomic_DNA"/>
</dbReference>
<organism evidence="11 12">
    <name type="scientific">Chloroflexus aurantiacus (strain ATCC 29366 / DSM 635 / J-10-fl)</name>
    <dbReference type="NCBI Taxonomy" id="324602"/>
    <lineage>
        <taxon>Bacteria</taxon>
        <taxon>Bacillati</taxon>
        <taxon>Chloroflexota</taxon>
        <taxon>Chloroflexia</taxon>
        <taxon>Chloroflexales</taxon>
        <taxon>Chloroflexineae</taxon>
        <taxon>Chloroflexaceae</taxon>
        <taxon>Chloroflexus</taxon>
    </lineage>
</organism>
<evidence type="ECO:0000256" key="6">
    <source>
        <dbReference type="ARBA" id="ARBA00023010"/>
    </source>
</evidence>
<accession>A9WKH5</accession>